<name>A0ABR5IXF5_9ACTN</name>
<accession>A0ABR5IXF5</accession>
<feature type="region of interest" description="Disordered" evidence="1">
    <location>
        <begin position="668"/>
        <end position="738"/>
    </location>
</feature>
<feature type="compositionally biased region" description="Gly residues" evidence="1">
    <location>
        <begin position="34"/>
        <end position="43"/>
    </location>
</feature>
<dbReference type="EMBL" id="LGUT01003166">
    <property type="protein sequence ID" value="KOG85848.1"/>
    <property type="molecule type" value="Genomic_DNA"/>
</dbReference>
<evidence type="ECO:0000313" key="2">
    <source>
        <dbReference type="EMBL" id="KOG85848.1"/>
    </source>
</evidence>
<gene>
    <name evidence="2" type="ORF">ADK38_34375</name>
</gene>
<evidence type="ECO:0000313" key="3">
    <source>
        <dbReference type="Proteomes" id="UP000037020"/>
    </source>
</evidence>
<protein>
    <submittedName>
        <fullName evidence="2">Uncharacterized protein</fullName>
    </submittedName>
</protein>
<comment type="caution">
    <text evidence="2">The sequence shown here is derived from an EMBL/GenBank/DDBJ whole genome shotgun (WGS) entry which is preliminary data.</text>
</comment>
<proteinExistence type="predicted"/>
<sequence>MQALQGSAGNTAVGHMLAAGSAQGSFPVQRMYHGGHGGQGSGGYAPAPAPQQMTPAQVTGQISALVNAPPMLNYGALRQGRAHEQFWMRFPRDMAGQEAEQTLSETSTLLFDSMKGAQERARAAEPDQAAEDSDNREVQGMLINDRLVFATNFNSSIDTLVDEGEQEFGEGPTLQELLTIQQSDAGRTQNLRPHEAENLRDKLESYRRKNRAIAMKQRGAGEQGRGYDATAMALRRKLKAPVIVANVEDGDLREMLTSKDFAGRVILLRFGALDPRKNKQTGRKTREKSVHAEQKLLLALGYAGISPHQDVSGPLAIMGKYRPCMGCAAALKYYQERMGFRGLSFDENYGHYFQTSVNNLAEHHRHIMDAHYLEYIRQMVREDVTSTPALRHEAAPAGSEFRRGGPTIRVPGRYASRQADVTPPASDAEFEGDEYVRNPRRKMGQAYELETAHLGIGRGSQSHPVGRRLDELTENQAAELHELWNGSAAHPPTNESRQRALELAYHYSRKRRITLSILGAAIGLHEKRLGTYLTKYANEGHWEHMPSRSNKLPSQPRERDRHRGDPSKQFTKGGQLDDRGRRAIDETLAGLRGDPWVAEWERFRGYEESGRLDRASHTLNPTKAPSELLLTLARLRRDGYDVPQMSRYLYTGDNGDNLRKAISRKGKSLLEQSESAGDTAMGGMAPAASSAGSSRRRAAPPSGRQSTTHSRRRQSVSSRPERGESSAMGAGRQPRHPEFEGFELRIDPNGQPYYIEEETGGIYVYLDGRMVRVRQASPVDTEMSGGYR</sequence>
<keyword evidence="3" id="KW-1185">Reference proteome</keyword>
<evidence type="ECO:0000256" key="1">
    <source>
        <dbReference type="SAM" id="MobiDB-lite"/>
    </source>
</evidence>
<feature type="region of interest" description="Disordered" evidence="1">
    <location>
        <begin position="543"/>
        <end position="581"/>
    </location>
</feature>
<reference evidence="2 3" key="1">
    <citation type="submission" date="2015-07" db="EMBL/GenBank/DDBJ databases">
        <authorList>
            <person name="Ju K.-S."/>
            <person name="Doroghazi J.R."/>
            <person name="Metcalf W.W."/>
        </authorList>
    </citation>
    <scope>NUCLEOTIDE SEQUENCE [LARGE SCALE GENOMIC DNA]</scope>
    <source>
        <strain evidence="2 3">NRRL B-3589</strain>
    </source>
</reference>
<organism evidence="2 3">
    <name type="scientific">Streptomyces varsoviensis</name>
    <dbReference type="NCBI Taxonomy" id="67373"/>
    <lineage>
        <taxon>Bacteria</taxon>
        <taxon>Bacillati</taxon>
        <taxon>Actinomycetota</taxon>
        <taxon>Actinomycetes</taxon>
        <taxon>Kitasatosporales</taxon>
        <taxon>Streptomycetaceae</taxon>
        <taxon>Streptomyces</taxon>
    </lineage>
</organism>
<feature type="region of interest" description="Disordered" evidence="1">
    <location>
        <begin position="115"/>
        <end position="135"/>
    </location>
</feature>
<feature type="compositionally biased region" description="Basic and acidic residues" evidence="1">
    <location>
        <begin position="556"/>
        <end position="566"/>
    </location>
</feature>
<feature type="compositionally biased region" description="Low complexity" evidence="1">
    <location>
        <begin position="681"/>
        <end position="708"/>
    </location>
</feature>
<feature type="region of interest" description="Disordered" evidence="1">
    <location>
        <begin position="32"/>
        <end position="52"/>
    </location>
</feature>
<feature type="non-terminal residue" evidence="2">
    <location>
        <position position="788"/>
    </location>
</feature>
<dbReference type="Proteomes" id="UP000037020">
    <property type="component" value="Unassembled WGS sequence"/>
</dbReference>